<dbReference type="Pfam" id="PF10094">
    <property type="entry name" value="DUF2332"/>
    <property type="match status" value="1"/>
</dbReference>
<dbReference type="PIRSF" id="PIRSF012608">
    <property type="entry name" value="UCP012608"/>
    <property type="match status" value="1"/>
</dbReference>
<proteinExistence type="predicted"/>
<protein>
    <recommendedName>
        <fullName evidence="3">DUF2332 domain-containing protein</fullName>
    </recommendedName>
</protein>
<organism evidence="1 2">
    <name type="scientific">Dictyobacter alpinus</name>
    <dbReference type="NCBI Taxonomy" id="2014873"/>
    <lineage>
        <taxon>Bacteria</taxon>
        <taxon>Bacillati</taxon>
        <taxon>Chloroflexota</taxon>
        <taxon>Ktedonobacteria</taxon>
        <taxon>Ktedonobacterales</taxon>
        <taxon>Dictyobacteraceae</taxon>
        <taxon>Dictyobacter</taxon>
    </lineage>
</organism>
<dbReference type="RefSeq" id="WP_126631129.1">
    <property type="nucleotide sequence ID" value="NZ_BIFT01000002.1"/>
</dbReference>
<dbReference type="OrthoDB" id="9789360at2"/>
<dbReference type="Proteomes" id="UP000287171">
    <property type="component" value="Unassembled WGS sequence"/>
</dbReference>
<evidence type="ECO:0000313" key="1">
    <source>
        <dbReference type="EMBL" id="GCE31130.1"/>
    </source>
</evidence>
<evidence type="ECO:0000313" key="2">
    <source>
        <dbReference type="Proteomes" id="UP000287171"/>
    </source>
</evidence>
<comment type="caution">
    <text evidence="1">The sequence shown here is derived from an EMBL/GenBank/DDBJ whole genome shotgun (WGS) entry which is preliminary data.</text>
</comment>
<reference evidence="2" key="1">
    <citation type="submission" date="2018-12" db="EMBL/GenBank/DDBJ databases">
        <title>Tengunoibacter tsumagoiensis gen. nov., sp. nov., Dictyobacter kobayashii sp. nov., D. alpinus sp. nov., and D. joshuensis sp. nov. and description of Dictyobacteraceae fam. nov. within the order Ktedonobacterales isolated from Tengu-no-mugimeshi.</title>
        <authorList>
            <person name="Wang C.M."/>
            <person name="Zheng Y."/>
            <person name="Sakai Y."/>
            <person name="Toyoda A."/>
            <person name="Minakuchi Y."/>
            <person name="Abe K."/>
            <person name="Yokota A."/>
            <person name="Yabe S."/>
        </authorList>
    </citation>
    <scope>NUCLEOTIDE SEQUENCE [LARGE SCALE GENOMIC DNA]</scope>
    <source>
        <strain evidence="2">Uno16</strain>
    </source>
</reference>
<dbReference type="InterPro" id="IPR011200">
    <property type="entry name" value="UCP012608"/>
</dbReference>
<dbReference type="AlphaFoldDB" id="A0A402BIG6"/>
<dbReference type="EMBL" id="BIFT01000002">
    <property type="protein sequence ID" value="GCE31130.1"/>
    <property type="molecule type" value="Genomic_DNA"/>
</dbReference>
<keyword evidence="2" id="KW-1185">Reference proteome</keyword>
<accession>A0A402BIG6</accession>
<sequence length="353" mass="39562">MPHSHLESGLDSIGHQFQLFAQRESEANFSPLYSFLARNIATDPAMLALASRARPDQPVANIFLAAVHYLLLGGIQHPLAKFYPDLTSSPMILRGVYPAFRSFCQQYEEQLSEIISTQRVQTNEVCRCACLLPVFEIVSQLGRKRPLAIIEIGTSAGLNLLWDQYGYRYGNALYSGVRTSAVQLDCKLRGQKVPPLPVELPEVTLRVGLDLHPLNITNPDAVLWLRALIWPEHKERVTRLQNALEIARQQRPLVMAGDALKLLPGIMANIPADTTLCVFHSFTTNQMSETARNELSNILVTASHTREIFRIAYEATADSIDPTIDLYLYLKGLENRQTLAHAAPHGNWLEWLA</sequence>
<name>A0A402BIG6_9CHLR</name>
<gene>
    <name evidence="1" type="ORF">KDA_66140</name>
</gene>
<evidence type="ECO:0008006" key="3">
    <source>
        <dbReference type="Google" id="ProtNLM"/>
    </source>
</evidence>